<dbReference type="InterPro" id="IPR011990">
    <property type="entry name" value="TPR-like_helical_dom_sf"/>
</dbReference>
<dbReference type="RefSeq" id="WP_212819111.1">
    <property type="nucleotide sequence ID" value="NZ_AP023359.1"/>
</dbReference>
<dbReference type="PANTHER" id="PTHR46082">
    <property type="entry name" value="ATP/GTP-BINDING PROTEIN-RELATED"/>
    <property type="match status" value="1"/>
</dbReference>
<dbReference type="AlphaFoldDB" id="A0A810N8E0"/>
<dbReference type="InterPro" id="IPR027417">
    <property type="entry name" value="P-loop_NTPase"/>
</dbReference>
<dbReference type="Pfam" id="PF25000">
    <property type="entry name" value="DUF7779"/>
    <property type="match status" value="1"/>
</dbReference>
<accession>A0A810N8E0</accession>
<dbReference type="InterPro" id="IPR056681">
    <property type="entry name" value="DUF7779"/>
</dbReference>
<reference evidence="3" key="1">
    <citation type="submission" date="2020-08" db="EMBL/GenBank/DDBJ databases">
        <title>Whole genome shotgun sequence of Polymorphospora rubra NBRC 101157.</title>
        <authorList>
            <person name="Komaki H."/>
            <person name="Tamura T."/>
        </authorList>
    </citation>
    <scope>NUCLEOTIDE SEQUENCE</scope>
    <source>
        <strain evidence="3">NBRC 101157</strain>
    </source>
</reference>
<keyword evidence="4" id="KW-1185">Reference proteome</keyword>
<dbReference type="InterPro" id="IPR053137">
    <property type="entry name" value="NLR-like"/>
</dbReference>
<dbReference type="Pfam" id="PF13424">
    <property type="entry name" value="TPR_12"/>
    <property type="match status" value="1"/>
</dbReference>
<dbReference type="Pfam" id="PF00931">
    <property type="entry name" value="NB-ARC"/>
    <property type="match status" value="1"/>
</dbReference>
<dbReference type="Pfam" id="PF13374">
    <property type="entry name" value="TPR_10"/>
    <property type="match status" value="3"/>
</dbReference>
<dbReference type="SUPFAM" id="SSF48452">
    <property type="entry name" value="TPR-like"/>
    <property type="match status" value="2"/>
</dbReference>
<dbReference type="EMBL" id="AP023359">
    <property type="protein sequence ID" value="BCJ69676.1"/>
    <property type="molecule type" value="Genomic_DNA"/>
</dbReference>
<dbReference type="Gene3D" id="1.25.40.10">
    <property type="entry name" value="Tetratricopeptide repeat domain"/>
    <property type="match status" value="2"/>
</dbReference>
<proteinExistence type="predicted"/>
<evidence type="ECO:0008006" key="5">
    <source>
        <dbReference type="Google" id="ProtNLM"/>
    </source>
</evidence>
<gene>
    <name evidence="3" type="ORF">Prubr_66970</name>
</gene>
<evidence type="ECO:0000259" key="1">
    <source>
        <dbReference type="Pfam" id="PF00931"/>
    </source>
</evidence>
<dbReference type="Gene3D" id="3.40.50.300">
    <property type="entry name" value="P-loop containing nucleotide triphosphate hydrolases"/>
    <property type="match status" value="1"/>
</dbReference>
<dbReference type="PANTHER" id="PTHR46082:SF6">
    <property type="entry name" value="AAA+ ATPASE DOMAIN-CONTAINING PROTEIN-RELATED"/>
    <property type="match status" value="1"/>
</dbReference>
<feature type="domain" description="DUF7779" evidence="2">
    <location>
        <begin position="301"/>
        <end position="380"/>
    </location>
</feature>
<name>A0A810N8E0_9ACTN</name>
<evidence type="ECO:0000313" key="3">
    <source>
        <dbReference type="EMBL" id="BCJ69676.1"/>
    </source>
</evidence>
<dbReference type="GO" id="GO:0043531">
    <property type="term" value="F:ADP binding"/>
    <property type="evidence" value="ECO:0007669"/>
    <property type="project" value="InterPro"/>
</dbReference>
<dbReference type="KEGG" id="pry:Prubr_66970"/>
<dbReference type="Proteomes" id="UP000680866">
    <property type="component" value="Chromosome"/>
</dbReference>
<dbReference type="SUPFAM" id="SSF52540">
    <property type="entry name" value="P-loop containing nucleoside triphosphate hydrolases"/>
    <property type="match status" value="1"/>
</dbReference>
<feature type="domain" description="NB-ARC" evidence="1">
    <location>
        <begin position="75"/>
        <end position="190"/>
    </location>
</feature>
<dbReference type="InterPro" id="IPR002182">
    <property type="entry name" value="NB-ARC"/>
</dbReference>
<protein>
    <recommendedName>
        <fullName evidence="5">Tetratricopeptide repeat protein</fullName>
    </recommendedName>
</protein>
<sequence length="829" mass="87694">MTASGERPDTSTSVGTNYGAVGNFHGPVSIVGRPPVSWPRRVGAVPPLADCRQDRPVDRDLDAPGGGAAMPCQVLTGLGGIGKTQLAVGLAHRMWERREIDLLVWVSATSRSSIVTRYAQAAVDVSATDDPDPEQAADRFLAWLAETRRRWLVVLDDLTEPDDLRGLWPPTAVAGRTVVTTRRRDAALTAGRQVVDVGLFAPAVSASYLRDKLDDDPVRLDGAGDLADALGQLPLALAQAAAYILDRGLTCAAYLRRLSDRGRDLVRLAPNALPDGHWGTIAVTWSLSVDLADRLDPAGLARPVLELAALLDPNGIPIDLFTTDVALAYLTERRGGGVPVDVDDASDALYCLDRLSLVTVDRPGHAVRVHALVQRAIREATPADRAATVAATAADALAQRWPAVERDREIGQILRSNAAALQAGAGPLLWNPDRRAYRVLFTAGGSLGRAGLAAAAAEYFDRLCSVAEQCLGPAHRDTLTVRSRLARWRGTAGNAAGAVAAFADLLADRQQVLGPDHPDTLATRGNLARWRGEVGDAAGAAAAFAELLVDMVRVHGPDDRDALAVRGSVAAWRGEAGDAAGAAAAFAELLVDMVRVHGPDHRDTLVIRTHIAFWRGKAGDPAGAATAFADVLADRLRTVGADHPDSLLTRNNLARSQGEAGDAAGAAAAFAELLVDMLRIHGPDHPHTLTTRNNLAFWRREAGDADGAVTAFADLLADRLRIQGAEHPDTLTSRSNLAASRRAAGDPAGATDALTQLLADRVRILGPDHPDTLANRGILAYWLGEDGAPADAAAAFADLLTDVLRIHGPDHPQTLAVRGNIAYWRGRVA</sequence>
<organism evidence="3 4">
    <name type="scientific">Polymorphospora rubra</name>
    <dbReference type="NCBI Taxonomy" id="338584"/>
    <lineage>
        <taxon>Bacteria</taxon>
        <taxon>Bacillati</taxon>
        <taxon>Actinomycetota</taxon>
        <taxon>Actinomycetes</taxon>
        <taxon>Micromonosporales</taxon>
        <taxon>Micromonosporaceae</taxon>
        <taxon>Polymorphospora</taxon>
    </lineage>
</organism>
<evidence type="ECO:0000259" key="2">
    <source>
        <dbReference type="Pfam" id="PF25000"/>
    </source>
</evidence>
<evidence type="ECO:0000313" key="4">
    <source>
        <dbReference type="Proteomes" id="UP000680866"/>
    </source>
</evidence>